<protein>
    <submittedName>
        <fullName evidence="1">(northern house mosquito) hypothetical protein</fullName>
    </submittedName>
</protein>
<sequence>MSKGSSLSASLGDLLASSQSGRISASLMATSKELSGGLLSRCFTWLVVSWNTRRNVFRQTTRTVDSKGSMNRALNSALSSGCLLPANNWTCSERKFFCSCLDFSQKLLRICSITSSVNKFSHCRVHLHPPSRTTFATAGTPASSYSK</sequence>
<dbReference type="AlphaFoldDB" id="A0A8D8G598"/>
<name>A0A8D8G598_CULPI</name>
<dbReference type="EMBL" id="HBUE01128586">
    <property type="protein sequence ID" value="CAG6495386.1"/>
    <property type="molecule type" value="Transcribed_RNA"/>
</dbReference>
<organism evidence="1">
    <name type="scientific">Culex pipiens</name>
    <name type="common">House mosquito</name>
    <dbReference type="NCBI Taxonomy" id="7175"/>
    <lineage>
        <taxon>Eukaryota</taxon>
        <taxon>Metazoa</taxon>
        <taxon>Ecdysozoa</taxon>
        <taxon>Arthropoda</taxon>
        <taxon>Hexapoda</taxon>
        <taxon>Insecta</taxon>
        <taxon>Pterygota</taxon>
        <taxon>Neoptera</taxon>
        <taxon>Endopterygota</taxon>
        <taxon>Diptera</taxon>
        <taxon>Nematocera</taxon>
        <taxon>Culicoidea</taxon>
        <taxon>Culicidae</taxon>
        <taxon>Culicinae</taxon>
        <taxon>Culicini</taxon>
        <taxon>Culex</taxon>
        <taxon>Culex</taxon>
    </lineage>
</organism>
<evidence type="ECO:0000313" key="1">
    <source>
        <dbReference type="EMBL" id="CAG6495386.1"/>
    </source>
</evidence>
<reference evidence="1" key="1">
    <citation type="submission" date="2021-05" db="EMBL/GenBank/DDBJ databases">
        <authorList>
            <person name="Alioto T."/>
            <person name="Alioto T."/>
            <person name="Gomez Garrido J."/>
        </authorList>
    </citation>
    <scope>NUCLEOTIDE SEQUENCE</scope>
</reference>
<proteinExistence type="predicted"/>
<accession>A0A8D8G598</accession>